<dbReference type="PANTHER" id="PTHR30441">
    <property type="entry name" value="DUF748 DOMAIN-CONTAINING PROTEIN"/>
    <property type="match status" value="1"/>
</dbReference>
<protein>
    <submittedName>
        <fullName evidence="3">AsmA-like C-terminal region-containing protein</fullName>
    </submittedName>
</protein>
<dbReference type="EMBL" id="CP093313">
    <property type="protein sequence ID" value="UWZ84882.1"/>
    <property type="molecule type" value="Genomic_DNA"/>
</dbReference>
<reference evidence="3" key="1">
    <citation type="submission" date="2021-04" db="EMBL/GenBank/DDBJ databases">
        <title>Phylogenetic analysis of Acidobacteriaceae.</title>
        <authorList>
            <person name="Qiu L."/>
            <person name="Zhang Q."/>
        </authorList>
    </citation>
    <scope>NUCLEOTIDE SEQUENCE</scope>
    <source>
        <strain evidence="3">DSM 25168</strain>
    </source>
</reference>
<dbReference type="InterPro" id="IPR052894">
    <property type="entry name" value="AsmA-related"/>
</dbReference>
<dbReference type="RefSeq" id="WP_260794388.1">
    <property type="nucleotide sequence ID" value="NZ_CP093313.1"/>
</dbReference>
<feature type="region of interest" description="Disordered" evidence="1">
    <location>
        <begin position="193"/>
        <end position="218"/>
    </location>
</feature>
<accession>A0A9J7BT05</accession>
<gene>
    <name evidence="3" type="ORF">MOP44_02835</name>
</gene>
<dbReference type="Proteomes" id="UP001059380">
    <property type="component" value="Chromosome"/>
</dbReference>
<name>A0A9J7BT05_9BACT</name>
<dbReference type="GO" id="GO:0090313">
    <property type="term" value="P:regulation of protein targeting to membrane"/>
    <property type="evidence" value="ECO:0007669"/>
    <property type="project" value="TreeGrafter"/>
</dbReference>
<feature type="compositionally biased region" description="Low complexity" evidence="1">
    <location>
        <begin position="18"/>
        <end position="31"/>
    </location>
</feature>
<keyword evidence="2" id="KW-0472">Membrane</keyword>
<feature type="region of interest" description="Disordered" evidence="1">
    <location>
        <begin position="606"/>
        <end position="634"/>
    </location>
</feature>
<keyword evidence="4" id="KW-1185">Reference proteome</keyword>
<feature type="region of interest" description="Disordered" evidence="1">
    <location>
        <begin position="1"/>
        <end position="43"/>
    </location>
</feature>
<keyword evidence="2" id="KW-1133">Transmembrane helix</keyword>
<feature type="compositionally biased region" description="Basic and acidic residues" evidence="1">
    <location>
        <begin position="194"/>
        <end position="214"/>
    </location>
</feature>
<dbReference type="PANTHER" id="PTHR30441:SF8">
    <property type="entry name" value="DUF748 DOMAIN-CONTAINING PROTEIN"/>
    <property type="match status" value="1"/>
</dbReference>
<feature type="transmembrane region" description="Helical" evidence="2">
    <location>
        <begin position="59"/>
        <end position="82"/>
    </location>
</feature>
<feature type="compositionally biased region" description="Gly residues" evidence="1">
    <location>
        <begin position="624"/>
        <end position="634"/>
    </location>
</feature>
<feature type="compositionally biased region" description="Basic and acidic residues" evidence="1">
    <location>
        <begin position="32"/>
        <end position="42"/>
    </location>
</feature>
<evidence type="ECO:0000256" key="2">
    <source>
        <dbReference type="SAM" id="Phobius"/>
    </source>
</evidence>
<evidence type="ECO:0000313" key="3">
    <source>
        <dbReference type="EMBL" id="UWZ84882.1"/>
    </source>
</evidence>
<sequence>MRGSGAQRKNDGMDEPQARLNAADDAAASSAEAREDGSRVGVREFPPPRRKGFWGRHRWLLWVCIAAAVVLVALTVALSIAARRFEPFLKERVVASLSEHFHTRVELDSLHIAVRHGEHAMFGLWATGKGLRIWPPNPEGGWDSATASAVANVPLIRLQEFSFHVPLRWEQRQFLKIPQVRLKGLEVHVPPRAKRSEAAEPLEVRDATPSEPKTEPLSNVEVERIDSEDALVVMETNKPDKIPLTFAVKHLKLRHVRAGQPMEYQAELTNPKPPGLINAEGKFGPWVMDDPGQSPVEGKYRFQHADLGVFKGIAGMLASNGTYTGTLHDLKVDGETVVPDFRLTQFGGKLPLHTQFHARVDGTNGDTWLDRVDAVLGATRFTTSGKVVRVRVDAGGKPVAANATDAAAQPGHVIDVKVDVPHGKMDDFLRLVSKSGNPAITGVVETKATLHIPPGDDPVNKRMKLDGFFKLDNAVFTSDKAQGKVQELSYRAQGRPDGMKFADPKTSTWEMQGDFHVANGVIALPDLVYGVQGAQVQLHGTYNLDGEVSMDGTARMDATVSQMVGGWKGFLLKPADRFFKKDGAGTQVPIRVRGTRDQPDFSVDFGKMGNGTHPERPQDSGASGVSGAGGARNW</sequence>
<dbReference type="AlphaFoldDB" id="A0A9J7BT05"/>
<evidence type="ECO:0000313" key="4">
    <source>
        <dbReference type="Proteomes" id="UP001059380"/>
    </source>
</evidence>
<keyword evidence="2" id="KW-0812">Transmembrane</keyword>
<proteinExistence type="predicted"/>
<dbReference type="KEGG" id="orp:MOP44_02835"/>
<organism evidence="3 4">
    <name type="scientific">Occallatibacter riparius</name>
    <dbReference type="NCBI Taxonomy" id="1002689"/>
    <lineage>
        <taxon>Bacteria</taxon>
        <taxon>Pseudomonadati</taxon>
        <taxon>Acidobacteriota</taxon>
        <taxon>Terriglobia</taxon>
        <taxon>Terriglobales</taxon>
        <taxon>Acidobacteriaceae</taxon>
        <taxon>Occallatibacter</taxon>
    </lineage>
</organism>
<evidence type="ECO:0000256" key="1">
    <source>
        <dbReference type="SAM" id="MobiDB-lite"/>
    </source>
</evidence>
<dbReference type="GO" id="GO:0005886">
    <property type="term" value="C:plasma membrane"/>
    <property type="evidence" value="ECO:0007669"/>
    <property type="project" value="TreeGrafter"/>
</dbReference>